<feature type="compositionally biased region" description="Acidic residues" evidence="1">
    <location>
        <begin position="80"/>
        <end position="89"/>
    </location>
</feature>
<dbReference type="PROSITE" id="PS50231">
    <property type="entry name" value="RICIN_B_LECTIN"/>
    <property type="match status" value="1"/>
</dbReference>
<gene>
    <name evidence="2" type="ORF">Cvel_19205.t2.CR2</name>
</gene>
<feature type="compositionally biased region" description="Basic and acidic residues" evidence="1">
    <location>
        <begin position="1"/>
        <end position="28"/>
    </location>
</feature>
<name>A0A0G4FWZ4_9ALVE</name>
<sequence length="576" mass="63116">MPGQPDHNRNLILKEKQERPSIDSDDLKSAAALLQKTQGERGEERQKKNKEDPTTATTAAPTGDATTTTTGAATTTADDGGAEDVDTGGDDAAAGGDAAADAEADGCPGASANDTEWQALSDPTECLNEVACPDADSPEGDWSGLARTVTLHCLKPIECSPYSDEKEWEKLSSKPTIKKHCTLELDAIASGTLLNDAFFTCQDTSVQANGTHDGKKYCVAEHPQAAAWCLDFEEPSSFQMIFKGIEGDATFWSFASRKDEMCLQDIPMEANETDVIEHTLQGAMDIAGDKNPTIRWKEEEYEELPKSLHHFFSPCLDGSSELGKYQEWELIHIPATGMYQLKNKGSEDCLTQETLEDKSLTDCVGVDSDGTIIGKNCMKAPHIEKQQWMFLPGPGCLKMPDLSAAEDSAEDKRYCYYQLYQPDLGQCLVVREKEVAEGEEEPEEPENIMKMEQCIKDYPLKDDQYQTPGEPVPRLADQWLEETRRRDQFWLVERRSTKSAQEGTGEQMAFAWMKPDGTAVCLSVPTGASPPSPFKVGPCTAAELSRELEVSAYRPGTESQVPTETTTTNNGDGEGP</sequence>
<reference evidence="2" key="1">
    <citation type="submission" date="2014-11" db="EMBL/GenBank/DDBJ databases">
        <authorList>
            <person name="Otto D Thomas"/>
            <person name="Naeem Raeece"/>
        </authorList>
    </citation>
    <scope>NUCLEOTIDE SEQUENCE</scope>
</reference>
<evidence type="ECO:0000256" key="1">
    <source>
        <dbReference type="SAM" id="MobiDB-lite"/>
    </source>
</evidence>
<feature type="compositionally biased region" description="Low complexity" evidence="1">
    <location>
        <begin position="563"/>
        <end position="576"/>
    </location>
</feature>
<dbReference type="AlphaFoldDB" id="A0A0G4FWZ4"/>
<feature type="compositionally biased region" description="Low complexity" evidence="1">
    <location>
        <begin position="54"/>
        <end position="79"/>
    </location>
</feature>
<dbReference type="EMBL" id="CDMZ01000705">
    <property type="protein sequence ID" value="CEM19845.1"/>
    <property type="molecule type" value="Genomic_DNA"/>
</dbReference>
<proteinExistence type="predicted"/>
<feature type="compositionally biased region" description="Low complexity" evidence="1">
    <location>
        <begin position="90"/>
        <end position="110"/>
    </location>
</feature>
<feature type="compositionally biased region" description="Basic and acidic residues" evidence="1">
    <location>
        <begin position="38"/>
        <end position="53"/>
    </location>
</feature>
<dbReference type="VEuPathDB" id="CryptoDB:Cvel_19205"/>
<feature type="region of interest" description="Disordered" evidence="1">
    <location>
        <begin position="1"/>
        <end position="115"/>
    </location>
</feature>
<organism evidence="2">
    <name type="scientific">Chromera velia CCMP2878</name>
    <dbReference type="NCBI Taxonomy" id="1169474"/>
    <lineage>
        <taxon>Eukaryota</taxon>
        <taxon>Sar</taxon>
        <taxon>Alveolata</taxon>
        <taxon>Colpodellida</taxon>
        <taxon>Chromeraceae</taxon>
        <taxon>Chromera</taxon>
    </lineage>
</organism>
<evidence type="ECO:0000313" key="2">
    <source>
        <dbReference type="EMBL" id="CEM19845.1"/>
    </source>
</evidence>
<accession>A0A0G4FWZ4</accession>
<feature type="region of interest" description="Disordered" evidence="1">
    <location>
        <begin position="549"/>
        <end position="576"/>
    </location>
</feature>
<dbReference type="Gene3D" id="2.80.10.50">
    <property type="match status" value="1"/>
</dbReference>
<protein>
    <submittedName>
        <fullName evidence="2">Uncharacterized protein</fullName>
    </submittedName>
</protein>